<evidence type="ECO:0000313" key="2">
    <source>
        <dbReference type="Proteomes" id="UP001339911"/>
    </source>
</evidence>
<evidence type="ECO:0008006" key="3">
    <source>
        <dbReference type="Google" id="ProtNLM"/>
    </source>
</evidence>
<dbReference type="Proteomes" id="UP001339911">
    <property type="component" value="Unassembled WGS sequence"/>
</dbReference>
<evidence type="ECO:0000313" key="1">
    <source>
        <dbReference type="EMBL" id="MEE6310261.1"/>
    </source>
</evidence>
<gene>
    <name evidence="1" type="ORF">V1634_25830</name>
</gene>
<reference evidence="1 2" key="1">
    <citation type="submission" date="2024-01" db="EMBL/GenBank/DDBJ databases">
        <title>Genome insights into Plantactinospora veratri sp. nov.</title>
        <authorList>
            <person name="Wang L."/>
        </authorList>
    </citation>
    <scope>NUCLEOTIDE SEQUENCE [LARGE SCALE GENOMIC DNA]</scope>
    <source>
        <strain evidence="1 2">NEAU-FHS4</strain>
    </source>
</reference>
<protein>
    <recommendedName>
        <fullName evidence="3">Excreted virulence factor EspC, type VII ESX diderm</fullName>
    </recommendedName>
</protein>
<dbReference type="EMBL" id="JAZGQL010000024">
    <property type="protein sequence ID" value="MEE6310261.1"/>
    <property type="molecule type" value="Genomic_DNA"/>
</dbReference>
<comment type="caution">
    <text evidence="1">The sequence shown here is derived from an EMBL/GenBank/DDBJ whole genome shotgun (WGS) entry which is preliminary data.</text>
</comment>
<accession>A0ABU7SJV8</accession>
<proteinExistence type="predicted"/>
<name>A0ABU7SJV8_9ACTN</name>
<dbReference type="RefSeq" id="WP_331210485.1">
    <property type="nucleotide sequence ID" value="NZ_JAZGQL010000024.1"/>
</dbReference>
<sequence length="117" mass="12960">MTDVNWFSKAQVEVAVEGIRAEGKKWFDLSDQMAGVATLAEAQRLEVTAFAVTDLSGAVTALDLKNGYDRMHQLLNDLFRQAVKEFDSFGQALYKVADWYQTADANSAKSFDEIATS</sequence>
<organism evidence="1 2">
    <name type="scientific">Plantactinospora veratri</name>
    <dbReference type="NCBI Taxonomy" id="1436122"/>
    <lineage>
        <taxon>Bacteria</taxon>
        <taxon>Bacillati</taxon>
        <taxon>Actinomycetota</taxon>
        <taxon>Actinomycetes</taxon>
        <taxon>Micromonosporales</taxon>
        <taxon>Micromonosporaceae</taxon>
        <taxon>Plantactinospora</taxon>
    </lineage>
</organism>
<keyword evidence="2" id="KW-1185">Reference proteome</keyword>